<dbReference type="OrthoDB" id="5904178at2759"/>
<comment type="caution">
    <text evidence="3">The sequence shown here is derived from an EMBL/GenBank/DDBJ whole genome shotgun (WGS) entry which is preliminary data.</text>
</comment>
<proteinExistence type="predicted"/>
<evidence type="ECO:0000313" key="3">
    <source>
        <dbReference type="EMBL" id="KAF7638841.1"/>
    </source>
</evidence>
<gene>
    <name evidence="3" type="ORF">Mgra_00001650</name>
</gene>
<feature type="compositionally biased region" description="Polar residues" evidence="1">
    <location>
        <begin position="118"/>
        <end position="128"/>
    </location>
</feature>
<keyword evidence="2" id="KW-0472">Membrane</keyword>
<reference evidence="3" key="1">
    <citation type="journal article" date="2020" name="Ecol. Evol.">
        <title>Genome structure and content of the rice root-knot nematode (Meloidogyne graminicola).</title>
        <authorList>
            <person name="Phan N.T."/>
            <person name="Danchin E.G.J."/>
            <person name="Klopp C."/>
            <person name="Perfus-Barbeoch L."/>
            <person name="Kozlowski D.K."/>
            <person name="Koutsovoulos G.D."/>
            <person name="Lopez-Roques C."/>
            <person name="Bouchez O."/>
            <person name="Zahm M."/>
            <person name="Besnard G."/>
            <person name="Bellafiore S."/>
        </authorList>
    </citation>
    <scope>NUCLEOTIDE SEQUENCE</scope>
    <source>
        <strain evidence="3">VN-18</strain>
    </source>
</reference>
<evidence type="ECO:0000256" key="1">
    <source>
        <dbReference type="SAM" id="MobiDB-lite"/>
    </source>
</evidence>
<name>A0A8S9ZYS6_9BILA</name>
<evidence type="ECO:0000256" key="2">
    <source>
        <dbReference type="SAM" id="Phobius"/>
    </source>
</evidence>
<keyword evidence="4" id="KW-1185">Reference proteome</keyword>
<sequence length="128" mass="14526">MQNYNFFHFLLSTTFVFFFIITKGSTFSESTKEEELSENVDCIDDGRLFDTSFVGVLIALIVILFWHIIRICCISRMAAAHHPSTLKPPVEPLSSANKTNSLEIQVEDEENIREEQSSNKSNTNAECS</sequence>
<dbReference type="AlphaFoldDB" id="A0A8S9ZYS6"/>
<accession>A0A8S9ZYS6</accession>
<evidence type="ECO:0008006" key="5">
    <source>
        <dbReference type="Google" id="ProtNLM"/>
    </source>
</evidence>
<dbReference type="Proteomes" id="UP000605970">
    <property type="component" value="Unassembled WGS sequence"/>
</dbReference>
<keyword evidence="2" id="KW-1133">Transmembrane helix</keyword>
<feature type="transmembrane region" description="Helical" evidence="2">
    <location>
        <begin position="52"/>
        <end position="69"/>
    </location>
</feature>
<evidence type="ECO:0000313" key="4">
    <source>
        <dbReference type="Proteomes" id="UP000605970"/>
    </source>
</evidence>
<protein>
    <recommendedName>
        <fullName evidence="5">Transmembrane protein</fullName>
    </recommendedName>
</protein>
<feature type="region of interest" description="Disordered" evidence="1">
    <location>
        <begin position="104"/>
        <end position="128"/>
    </location>
</feature>
<dbReference type="EMBL" id="JABEBT010000009">
    <property type="protein sequence ID" value="KAF7638841.1"/>
    <property type="molecule type" value="Genomic_DNA"/>
</dbReference>
<keyword evidence="2" id="KW-0812">Transmembrane</keyword>
<organism evidence="3 4">
    <name type="scientific">Meloidogyne graminicola</name>
    <dbReference type="NCBI Taxonomy" id="189291"/>
    <lineage>
        <taxon>Eukaryota</taxon>
        <taxon>Metazoa</taxon>
        <taxon>Ecdysozoa</taxon>
        <taxon>Nematoda</taxon>
        <taxon>Chromadorea</taxon>
        <taxon>Rhabditida</taxon>
        <taxon>Tylenchina</taxon>
        <taxon>Tylenchomorpha</taxon>
        <taxon>Tylenchoidea</taxon>
        <taxon>Meloidogynidae</taxon>
        <taxon>Meloidogyninae</taxon>
        <taxon>Meloidogyne</taxon>
    </lineage>
</organism>